<evidence type="ECO:0000256" key="7">
    <source>
        <dbReference type="ARBA" id="ARBA00022679"/>
    </source>
</evidence>
<evidence type="ECO:0000313" key="14">
    <source>
        <dbReference type="Proteomes" id="UP000650511"/>
    </source>
</evidence>
<dbReference type="Proteomes" id="UP000650511">
    <property type="component" value="Unassembled WGS sequence"/>
</dbReference>
<accession>A0A8J3A8F3</accession>
<dbReference type="RefSeq" id="WP_130649694.1">
    <property type="nucleotide sequence ID" value="NZ_BMHA01000003.1"/>
</dbReference>
<evidence type="ECO:0000256" key="5">
    <source>
        <dbReference type="ARBA" id="ARBA00022533"/>
    </source>
</evidence>
<dbReference type="GO" id="GO:0030170">
    <property type="term" value="F:pyridoxal phosphate binding"/>
    <property type="evidence" value="ECO:0007669"/>
    <property type="project" value="InterPro"/>
</dbReference>
<feature type="domain" description="DUF3417" evidence="12">
    <location>
        <begin position="9"/>
        <end position="110"/>
    </location>
</feature>
<comment type="catalytic activity">
    <reaction evidence="1">
        <text>[(1-&gt;4)-alpha-D-glucosyl](n) + phosphate = [(1-&gt;4)-alpha-D-glucosyl](n-1) + alpha-D-glucose 1-phosphate</text>
        <dbReference type="Rhea" id="RHEA:41732"/>
        <dbReference type="Rhea" id="RHEA-COMP:9584"/>
        <dbReference type="Rhea" id="RHEA-COMP:9586"/>
        <dbReference type="ChEBI" id="CHEBI:15444"/>
        <dbReference type="ChEBI" id="CHEBI:43474"/>
        <dbReference type="ChEBI" id="CHEBI:58601"/>
        <dbReference type="EC" id="2.4.1.1"/>
    </reaction>
</comment>
<gene>
    <name evidence="13" type="ORF">GCM10011354_09800</name>
</gene>
<dbReference type="EC" id="2.4.1.1" evidence="4"/>
<dbReference type="EMBL" id="BMHA01000003">
    <property type="protein sequence ID" value="GGI04579.1"/>
    <property type="molecule type" value="Genomic_DNA"/>
</dbReference>
<feature type="modified residue" description="N6-(pyridoxal phosphate)lysine" evidence="11">
    <location>
        <position position="586"/>
    </location>
</feature>
<dbReference type="PANTHER" id="PTHR42655">
    <property type="entry name" value="GLYCOGEN PHOSPHORYLASE"/>
    <property type="match status" value="1"/>
</dbReference>
<dbReference type="AlphaFoldDB" id="A0A8J3A8F3"/>
<dbReference type="PROSITE" id="PS00102">
    <property type="entry name" value="PHOSPHORYLASE"/>
    <property type="match status" value="1"/>
</dbReference>
<comment type="cofactor">
    <cofactor evidence="2">
        <name>pyridoxal 5'-phosphate</name>
        <dbReference type="ChEBI" id="CHEBI:597326"/>
    </cofactor>
</comment>
<dbReference type="PIRSF" id="PIRSF000460">
    <property type="entry name" value="Pprylas_GlgP"/>
    <property type="match status" value="1"/>
</dbReference>
<name>A0A8J3A8F3_9ACTN</name>
<evidence type="ECO:0000256" key="8">
    <source>
        <dbReference type="ARBA" id="ARBA00022898"/>
    </source>
</evidence>
<keyword evidence="9" id="KW-0119">Carbohydrate metabolism</keyword>
<dbReference type="OrthoDB" id="9760804at2"/>
<comment type="similarity">
    <text evidence="3">Belongs to the glycogen phosphorylase family.</text>
</comment>
<dbReference type="InterPro" id="IPR035090">
    <property type="entry name" value="Pyridoxal_P_attach_site"/>
</dbReference>
<evidence type="ECO:0000256" key="10">
    <source>
        <dbReference type="ARBA" id="ARBA00025174"/>
    </source>
</evidence>
<dbReference type="InterPro" id="IPR000811">
    <property type="entry name" value="Glyco_trans_35"/>
</dbReference>
<evidence type="ECO:0000256" key="9">
    <source>
        <dbReference type="ARBA" id="ARBA00023277"/>
    </source>
</evidence>
<keyword evidence="7" id="KW-0808">Transferase</keyword>
<comment type="caution">
    <text evidence="13">The sequence shown here is derived from an EMBL/GenBank/DDBJ whole genome shotgun (WGS) entry which is preliminary data.</text>
</comment>
<organism evidence="13 14">
    <name type="scientific">Egicoccus halophilus</name>
    <dbReference type="NCBI Taxonomy" id="1670830"/>
    <lineage>
        <taxon>Bacteria</taxon>
        <taxon>Bacillati</taxon>
        <taxon>Actinomycetota</taxon>
        <taxon>Nitriliruptoria</taxon>
        <taxon>Egicoccales</taxon>
        <taxon>Egicoccaceae</taxon>
        <taxon>Egicoccus</taxon>
    </lineage>
</organism>
<reference evidence="13" key="2">
    <citation type="submission" date="2020-09" db="EMBL/GenBank/DDBJ databases">
        <authorList>
            <person name="Sun Q."/>
            <person name="Zhou Y."/>
        </authorList>
    </citation>
    <scope>NUCLEOTIDE SEQUENCE</scope>
    <source>
        <strain evidence="13">CGMCC 1.14988</strain>
    </source>
</reference>
<protein>
    <recommendedName>
        <fullName evidence="4">glycogen phosphorylase</fullName>
        <ecNumber evidence="4">2.4.1.1</ecNumber>
    </recommendedName>
</protein>
<evidence type="ECO:0000256" key="11">
    <source>
        <dbReference type="PIRSR" id="PIRSR000460-1"/>
    </source>
</evidence>
<evidence type="ECO:0000256" key="6">
    <source>
        <dbReference type="ARBA" id="ARBA00022676"/>
    </source>
</evidence>
<dbReference type="GO" id="GO:0008184">
    <property type="term" value="F:glycogen phosphorylase activity"/>
    <property type="evidence" value="ECO:0007669"/>
    <property type="project" value="InterPro"/>
</dbReference>
<evidence type="ECO:0000256" key="3">
    <source>
        <dbReference type="ARBA" id="ARBA00006047"/>
    </source>
</evidence>
<dbReference type="InterPro" id="IPR024517">
    <property type="entry name" value="Glycogen_phosphorylase_DUF3417"/>
</dbReference>
<evidence type="ECO:0000259" key="12">
    <source>
        <dbReference type="Pfam" id="PF11897"/>
    </source>
</evidence>
<keyword evidence="6" id="KW-0328">Glycosyltransferase</keyword>
<keyword evidence="14" id="KW-1185">Reference proteome</keyword>
<evidence type="ECO:0000256" key="4">
    <source>
        <dbReference type="ARBA" id="ARBA00012591"/>
    </source>
</evidence>
<dbReference type="PANTHER" id="PTHR42655:SF1">
    <property type="entry name" value="GLYCOGEN PHOSPHORYLASE"/>
    <property type="match status" value="1"/>
</dbReference>
<dbReference type="InterPro" id="IPR011834">
    <property type="entry name" value="Agluc_phsphrylas"/>
</dbReference>
<dbReference type="InterPro" id="IPR052182">
    <property type="entry name" value="Glycogen/Maltodextrin_Phosph"/>
</dbReference>
<dbReference type="NCBIfam" id="TIGR02094">
    <property type="entry name" value="more_P_ylases"/>
    <property type="match status" value="1"/>
</dbReference>
<evidence type="ECO:0000313" key="13">
    <source>
        <dbReference type="EMBL" id="GGI04579.1"/>
    </source>
</evidence>
<dbReference type="Gene3D" id="3.40.50.2000">
    <property type="entry name" value="Glycogen Phosphorylase B"/>
    <property type="match status" value="3"/>
</dbReference>
<dbReference type="SUPFAM" id="SSF53756">
    <property type="entry name" value="UDP-Glycosyltransferase/glycogen phosphorylase"/>
    <property type="match status" value="1"/>
</dbReference>
<keyword evidence="5" id="KW-0021">Allosteric enzyme</keyword>
<dbReference type="Pfam" id="PF11897">
    <property type="entry name" value="DUF3417"/>
    <property type="match status" value="1"/>
</dbReference>
<comment type="function">
    <text evidence="10">Phosphorylase is an important allosteric enzyme in carbohydrate metabolism. Enzymes from different sources differ in their regulatory mechanisms and in their natural substrates. However, all known phosphorylases share catalytic and structural properties.</text>
</comment>
<evidence type="ECO:0000256" key="2">
    <source>
        <dbReference type="ARBA" id="ARBA00001933"/>
    </source>
</evidence>
<keyword evidence="8 11" id="KW-0663">Pyridoxal phosphate</keyword>
<dbReference type="GO" id="GO:0005975">
    <property type="term" value="P:carbohydrate metabolic process"/>
    <property type="evidence" value="ECO:0007669"/>
    <property type="project" value="InterPro"/>
</dbReference>
<reference evidence="13" key="1">
    <citation type="journal article" date="2014" name="Int. J. Syst. Evol. Microbiol.">
        <title>Complete genome sequence of Corynebacterium casei LMG S-19264T (=DSM 44701T), isolated from a smear-ripened cheese.</title>
        <authorList>
            <consortium name="US DOE Joint Genome Institute (JGI-PGF)"/>
            <person name="Walter F."/>
            <person name="Albersmeier A."/>
            <person name="Kalinowski J."/>
            <person name="Ruckert C."/>
        </authorList>
    </citation>
    <scope>NUCLEOTIDE SEQUENCE</scope>
    <source>
        <strain evidence="13">CGMCC 1.14988</strain>
    </source>
</reference>
<sequence length="704" mass="76902">MLRSRLATDLGRLALNLRFAWYGPTRAVFEELDPVAWERTGHDPVRLLEQCGDQLDAAARRPGYAARVQDAAEELATYLDADDTWYARSGGDASRVVAYYSAEFALADCLHTYSGGLGVLAGDHLRSASDLGIPLVGIGLAYRDGYFLQRLDASGWQHAEPARNDFHRAPVSPVVGADGQRLTVEVPIGDGRVVAQAWHVAVGRISLYLLDTDVEANLPHHRDITGQLYGGDDDLRLRQELVLGVGGARLLEALGVEVAVHHLNEGHAAFAGLERLRTHLRAGADLPAAIEQVRRELVFTTHTPVPAGHDEFGWDLAAYHLGPLAGELQVDFPALWQLATAPGEERWSQTVLALALAGRANGVARLHGEVSRRMWARLWPDRAVDDVPIGHVTNGVHPGLWVGPELAALFDARLGDDWRAGEGPAVWQDVAKIEPAMLWGTHVRARRRLVGEARDRLATQRRRLGVGTDGRGLDPDALTIGFARRFATYKRATLLAHDLDRLAAILGDDERPVQVLVAGKAHPRDDAGKHLIQHLVGLSRDPRLKGRLVFLEGYDLDLARSLVAGVDVWLNNPLRPLEASGTSGMKAAMNGVLNLSILDGWWDEAVADLAPHAEVGFGWAIGDREEGGDEHARAAADADALYRLLAEQLVPTFYDRDHDGVPHRWVTMMRDAIGLLAPTFSTHRMVGDYVTGAYRLVPARSEAV</sequence>
<evidence type="ECO:0000256" key="1">
    <source>
        <dbReference type="ARBA" id="ARBA00001275"/>
    </source>
</evidence>
<proteinExistence type="inferred from homology"/>
<dbReference type="Pfam" id="PF00343">
    <property type="entry name" value="Phosphorylase"/>
    <property type="match status" value="1"/>
</dbReference>